<dbReference type="OrthoDB" id="2237247at2"/>
<dbReference type="InterPro" id="IPR036237">
    <property type="entry name" value="Xyl_isomerase-like_sf"/>
</dbReference>
<accession>A0A097R7M5</accession>
<evidence type="ECO:0000313" key="1">
    <source>
        <dbReference type="EMBL" id="AIU74728.1"/>
    </source>
</evidence>
<dbReference type="AlphaFoldDB" id="A0A097R7M5"/>
<dbReference type="Proteomes" id="UP000029986">
    <property type="component" value="Chromosome"/>
</dbReference>
<keyword evidence="1" id="KW-0413">Isomerase</keyword>
<dbReference type="SUPFAM" id="SSF51658">
    <property type="entry name" value="Xylose isomerase-like"/>
    <property type="match status" value="1"/>
</dbReference>
<reference evidence="1 2" key="1">
    <citation type="journal article" date="2014" name="Gut Pathog.">
        <title>Gene clusters of Hafnia alvei strain FB1 important in survival and pathogenesis: a draft genome perspective.</title>
        <authorList>
            <person name="Tan J.Y."/>
            <person name="Yin W.F."/>
            <person name="Chan K.G."/>
        </authorList>
    </citation>
    <scope>NUCLEOTIDE SEQUENCE [LARGE SCALE GENOMIC DNA]</scope>
    <source>
        <strain evidence="1 2">FB1</strain>
    </source>
</reference>
<protein>
    <submittedName>
        <fullName evidence="1">Xylose isomerase domain-containing protein</fullName>
    </submittedName>
</protein>
<dbReference type="PATRIC" id="fig|1453496.5.peg.84"/>
<dbReference type="eggNOG" id="COG1082">
    <property type="taxonomic scope" value="Bacteria"/>
</dbReference>
<proteinExistence type="predicted"/>
<dbReference type="KEGG" id="hav:AT03_00380"/>
<gene>
    <name evidence="1" type="ORF">AT03_00380</name>
</gene>
<dbReference type="GO" id="GO:0016853">
    <property type="term" value="F:isomerase activity"/>
    <property type="evidence" value="ECO:0007669"/>
    <property type="project" value="UniProtKB-KW"/>
</dbReference>
<dbReference type="Gene3D" id="3.20.20.150">
    <property type="entry name" value="Divalent-metal-dependent TIM barrel enzymes"/>
    <property type="match status" value="1"/>
</dbReference>
<sequence>MKRDIVVVTAAYGWDNVKKLGGQANLLPIIAESGANGVEIRRELLSDAELKTLGQLARQIADHQLFAVYSVPEGLFALDGSLNPQLENRLREAAELNARTVKFSLGHYQPGYDITELNALLSKYPVQLVVENDQTPDCGIFSPLNAFFAAVQDCHSPIRMTFDMANWDWVGEDAHIAAQKLAHMVHYVHVKAAEKRPQGWCAVELDNSDGRWKPLLAELPHQAMRGIEFPLEGDDLTSVTRHYVNLLRAD</sequence>
<organism evidence="1 2">
    <name type="scientific">Hafnia alvei FB1</name>
    <dbReference type="NCBI Taxonomy" id="1453496"/>
    <lineage>
        <taxon>Bacteria</taxon>
        <taxon>Pseudomonadati</taxon>
        <taxon>Pseudomonadota</taxon>
        <taxon>Gammaproteobacteria</taxon>
        <taxon>Enterobacterales</taxon>
        <taxon>Hafniaceae</taxon>
        <taxon>Hafnia</taxon>
    </lineage>
</organism>
<evidence type="ECO:0000313" key="2">
    <source>
        <dbReference type="Proteomes" id="UP000029986"/>
    </source>
</evidence>
<dbReference type="HOGENOM" id="CLU_068005_0_0_6"/>
<name>A0A097R7M5_HAFAL</name>
<dbReference type="RefSeq" id="WP_025799744.1">
    <property type="nucleotide sequence ID" value="NZ_CP009706.1"/>
</dbReference>
<dbReference type="EMBL" id="CP009706">
    <property type="protein sequence ID" value="AIU74728.1"/>
    <property type="molecule type" value="Genomic_DNA"/>
</dbReference>
<keyword evidence="2" id="KW-1185">Reference proteome</keyword>